<dbReference type="SUPFAM" id="SSF110738">
    <property type="entry name" value="Glycerate kinase I"/>
    <property type="match status" value="1"/>
</dbReference>
<organism evidence="6 7">
    <name type="scientific">Candidatus Caccopulliclostridium gallistercoris</name>
    <dbReference type="NCBI Taxonomy" id="2840719"/>
    <lineage>
        <taxon>Bacteria</taxon>
        <taxon>Bacillati</taxon>
        <taxon>Bacillota</taxon>
        <taxon>Clostridia</taxon>
        <taxon>Candidatus Caccopulliclostridium</taxon>
    </lineage>
</organism>
<protein>
    <submittedName>
        <fullName evidence="6">Glycerate kinase</fullName>
    </submittedName>
</protein>
<dbReference type="PIRSF" id="PIRSF006078">
    <property type="entry name" value="GlxK"/>
    <property type="match status" value="1"/>
</dbReference>
<dbReference type="InterPro" id="IPR004381">
    <property type="entry name" value="Glycerate_kinase"/>
</dbReference>
<comment type="similarity">
    <text evidence="1 4">Belongs to the glycerate kinase type-1 family.</text>
</comment>
<dbReference type="PANTHER" id="PTHR21599:SF0">
    <property type="entry name" value="GLYCERATE KINASE"/>
    <property type="match status" value="1"/>
</dbReference>
<feature type="coiled-coil region" evidence="5">
    <location>
        <begin position="328"/>
        <end position="355"/>
    </location>
</feature>
<evidence type="ECO:0000256" key="4">
    <source>
        <dbReference type="PIRNR" id="PIRNR006078"/>
    </source>
</evidence>
<dbReference type="Gene3D" id="3.90.1510.10">
    <property type="entry name" value="Glycerate kinase, domain 2"/>
    <property type="match status" value="1"/>
</dbReference>
<reference evidence="6" key="2">
    <citation type="journal article" date="2021" name="PeerJ">
        <title>Extensive microbial diversity within the chicken gut microbiome revealed by metagenomics and culture.</title>
        <authorList>
            <person name="Gilroy R."/>
            <person name="Ravi A."/>
            <person name="Getino M."/>
            <person name="Pursley I."/>
            <person name="Horton D.L."/>
            <person name="Alikhan N.F."/>
            <person name="Baker D."/>
            <person name="Gharbi K."/>
            <person name="Hall N."/>
            <person name="Watson M."/>
            <person name="Adriaenssens E.M."/>
            <person name="Foster-Nyarko E."/>
            <person name="Jarju S."/>
            <person name="Secka A."/>
            <person name="Antonio M."/>
            <person name="Oren A."/>
            <person name="Chaudhuri R.R."/>
            <person name="La Ragione R."/>
            <person name="Hildebrand F."/>
            <person name="Pallen M.J."/>
        </authorList>
    </citation>
    <scope>NUCLEOTIDE SEQUENCE</scope>
    <source>
        <strain evidence="6">CHK186-9395</strain>
    </source>
</reference>
<sequence length="360" mass="39044">MDLKTVLIAPDKFKGSLTAKRFCEIAEEEIKKYNKNVQVITSPLADGGEGTLSCIANNLNAKLIQKKFSNANFEKKTASYAIKDNVAFIEIAETCGLVNTKIKNPSITTTLGVGEQIVDAINAGATKIYLTLGGSSTNDAGCGMATGVGYKFFNKAGKEFLPTGSTLSQISRIEFPKEKIKTEIIALCDVKNVLFGKNGAAYVYAKQKGATNEDLKILDDNLKAFNLICKKYGYNFENVEGAGAAGGLGAGAIFFLNAKLESGIDTIFKLVDIDNKISKADLIISGEGKIDEQSKFGKVVFSLKEKCANKNFVAFCGENKLKENPFLIVEINNKNSSLEENIKNTENNLRNSIKEYLKAL</sequence>
<dbReference type="Gene3D" id="3.40.50.10350">
    <property type="entry name" value="Glycerate kinase, domain 1"/>
    <property type="match status" value="1"/>
</dbReference>
<comment type="caution">
    <text evidence="6">The sequence shown here is derived from an EMBL/GenBank/DDBJ whole genome shotgun (WGS) entry which is preliminary data.</text>
</comment>
<gene>
    <name evidence="6" type="ORF">IAA62_01050</name>
</gene>
<proteinExistence type="inferred from homology"/>
<dbReference type="InterPro" id="IPR018197">
    <property type="entry name" value="Glycerate_kinase_RE-like"/>
</dbReference>
<name>A0A9D1NDY5_9FIRM</name>
<dbReference type="AlphaFoldDB" id="A0A9D1NDY5"/>
<keyword evidence="3 4" id="KW-0418">Kinase</keyword>
<evidence type="ECO:0000256" key="3">
    <source>
        <dbReference type="ARBA" id="ARBA00022777"/>
    </source>
</evidence>
<dbReference type="Proteomes" id="UP000886861">
    <property type="component" value="Unassembled WGS sequence"/>
</dbReference>
<dbReference type="GO" id="GO:0031388">
    <property type="term" value="P:organic acid phosphorylation"/>
    <property type="evidence" value="ECO:0007669"/>
    <property type="project" value="UniProtKB-UniRule"/>
</dbReference>
<evidence type="ECO:0000313" key="7">
    <source>
        <dbReference type="Proteomes" id="UP000886861"/>
    </source>
</evidence>
<accession>A0A9D1NDY5</accession>
<evidence type="ECO:0000256" key="1">
    <source>
        <dbReference type="ARBA" id="ARBA00006284"/>
    </source>
</evidence>
<evidence type="ECO:0000256" key="2">
    <source>
        <dbReference type="ARBA" id="ARBA00022679"/>
    </source>
</evidence>
<keyword evidence="2 4" id="KW-0808">Transferase</keyword>
<evidence type="ECO:0000313" key="6">
    <source>
        <dbReference type="EMBL" id="HIV01131.1"/>
    </source>
</evidence>
<dbReference type="InterPro" id="IPR036129">
    <property type="entry name" value="Glycerate_kinase_sf"/>
</dbReference>
<dbReference type="NCBIfam" id="TIGR00045">
    <property type="entry name" value="glycerate kinase"/>
    <property type="match status" value="1"/>
</dbReference>
<dbReference type="Pfam" id="PF02595">
    <property type="entry name" value="Gly_kinase"/>
    <property type="match status" value="1"/>
</dbReference>
<dbReference type="EMBL" id="DVOJ01000004">
    <property type="protein sequence ID" value="HIV01131.1"/>
    <property type="molecule type" value="Genomic_DNA"/>
</dbReference>
<dbReference type="InterPro" id="IPR018193">
    <property type="entry name" value="Glyc_kinase_flavodox-like_fold"/>
</dbReference>
<dbReference type="PANTHER" id="PTHR21599">
    <property type="entry name" value="GLYCERATE KINASE"/>
    <property type="match status" value="1"/>
</dbReference>
<keyword evidence="5" id="KW-0175">Coiled coil</keyword>
<evidence type="ECO:0000256" key="5">
    <source>
        <dbReference type="SAM" id="Coils"/>
    </source>
</evidence>
<reference evidence="6" key="1">
    <citation type="submission" date="2020-10" db="EMBL/GenBank/DDBJ databases">
        <authorList>
            <person name="Gilroy R."/>
        </authorList>
    </citation>
    <scope>NUCLEOTIDE SEQUENCE</scope>
    <source>
        <strain evidence="6">CHK186-9395</strain>
    </source>
</reference>
<dbReference type="GO" id="GO:0008887">
    <property type="term" value="F:glycerate kinase activity"/>
    <property type="evidence" value="ECO:0007669"/>
    <property type="project" value="UniProtKB-UniRule"/>
</dbReference>